<dbReference type="AlphaFoldDB" id="A0A167JIB8"/>
<dbReference type="RefSeq" id="XP_018284076.1">
    <property type="nucleotide sequence ID" value="XM_018437520.1"/>
</dbReference>
<dbReference type="EMBL" id="KV441006">
    <property type="protein sequence ID" value="OAD66036.1"/>
    <property type="molecule type" value="Genomic_DNA"/>
</dbReference>
<dbReference type="GeneID" id="28998426"/>
<dbReference type="InParanoid" id="A0A167JIB8"/>
<keyword evidence="2" id="KW-1185">Reference proteome</keyword>
<evidence type="ECO:0000313" key="2">
    <source>
        <dbReference type="Proteomes" id="UP000077315"/>
    </source>
</evidence>
<dbReference type="VEuPathDB" id="FungiDB:PHYBLDRAFT_175561"/>
<proteinExistence type="predicted"/>
<evidence type="ECO:0000313" key="1">
    <source>
        <dbReference type="EMBL" id="OAD66036.1"/>
    </source>
</evidence>
<reference evidence="2" key="1">
    <citation type="submission" date="2015-06" db="EMBL/GenBank/DDBJ databases">
        <title>Expansion of signal transduction pathways in fungi by whole-genome duplication.</title>
        <authorList>
            <consortium name="DOE Joint Genome Institute"/>
            <person name="Corrochano L.M."/>
            <person name="Kuo A."/>
            <person name="Marcet-Houben M."/>
            <person name="Polaino S."/>
            <person name="Salamov A."/>
            <person name="Villalobos J.M."/>
            <person name="Alvarez M.I."/>
            <person name="Avalos J."/>
            <person name="Benito E.P."/>
            <person name="Benoit I."/>
            <person name="Burger G."/>
            <person name="Camino L.P."/>
            <person name="Canovas D."/>
            <person name="Cerda-Olmedo E."/>
            <person name="Cheng J.-F."/>
            <person name="Dominguez A."/>
            <person name="Elias M."/>
            <person name="Eslava A.P."/>
            <person name="Glaser F."/>
            <person name="Grimwood J."/>
            <person name="Gutierrez G."/>
            <person name="Heitman J."/>
            <person name="Henrissat B."/>
            <person name="Iturriaga E.A."/>
            <person name="Lang B.F."/>
            <person name="Lavin J.L."/>
            <person name="Lee S."/>
            <person name="Li W."/>
            <person name="Lindquist E."/>
            <person name="Lopez-Garcia S."/>
            <person name="Luque E.M."/>
            <person name="Marcos A.T."/>
            <person name="Martin J."/>
            <person name="McCluskey K."/>
            <person name="Medina H.R."/>
            <person name="Miralles-Duran A."/>
            <person name="Miyazaki A."/>
            <person name="Munoz-Torres E."/>
            <person name="Oguiza J.A."/>
            <person name="Ohm R."/>
            <person name="Olmedo M."/>
            <person name="Orejas M."/>
            <person name="Ortiz-Castellanos L."/>
            <person name="Pisabarro A.G."/>
            <person name="Rodriguez-Romero J."/>
            <person name="Ruiz-Herrera J."/>
            <person name="Ruiz-Vazquez R."/>
            <person name="Sanz C."/>
            <person name="Schackwitz W."/>
            <person name="Schmutz J."/>
            <person name="Shahriari M."/>
            <person name="Shelest E."/>
            <person name="Silva-Franco F."/>
            <person name="Soanes D."/>
            <person name="Syed K."/>
            <person name="Tagua V.G."/>
            <person name="Talbot N.J."/>
            <person name="Thon M."/>
            <person name="De vries R.P."/>
            <person name="Wiebenga A."/>
            <person name="Yadav J.S."/>
            <person name="Braun E.L."/>
            <person name="Baker S."/>
            <person name="Garre V."/>
            <person name="Horwitz B."/>
            <person name="Torres-Martinez S."/>
            <person name="Idnurm A."/>
            <person name="Herrera-Estrella A."/>
            <person name="Gabaldon T."/>
            <person name="Grigoriev I.V."/>
        </authorList>
    </citation>
    <scope>NUCLEOTIDE SEQUENCE [LARGE SCALE GENOMIC DNA]</scope>
    <source>
        <strain evidence="2">NRRL 1555(-)</strain>
    </source>
</reference>
<accession>A0A167JIB8</accession>
<dbReference type="Proteomes" id="UP000077315">
    <property type="component" value="Unassembled WGS sequence"/>
</dbReference>
<organism evidence="1 2">
    <name type="scientific">Phycomyces blakesleeanus (strain ATCC 8743b / DSM 1359 / FGSC 10004 / NBRC 33097 / NRRL 1555)</name>
    <dbReference type="NCBI Taxonomy" id="763407"/>
    <lineage>
        <taxon>Eukaryota</taxon>
        <taxon>Fungi</taxon>
        <taxon>Fungi incertae sedis</taxon>
        <taxon>Mucoromycota</taxon>
        <taxon>Mucoromycotina</taxon>
        <taxon>Mucoromycetes</taxon>
        <taxon>Mucorales</taxon>
        <taxon>Phycomycetaceae</taxon>
        <taxon>Phycomyces</taxon>
    </lineage>
</organism>
<protein>
    <submittedName>
        <fullName evidence="1">Uncharacterized protein</fullName>
    </submittedName>
</protein>
<sequence length="104" mass="11878">MSKFVLLLSIDKARFSVVIVNNRHMNNIVLVLIYKVILSKLSQKFKSSRSLFKQSFQVCVSTKSSRAQTASIVWVSEYLLCSYYCVTRKIVLQAVAIMALLRVN</sequence>
<name>A0A167JIB8_PHYB8</name>
<gene>
    <name evidence="1" type="ORF">PHYBLDRAFT_175561</name>
</gene>